<evidence type="ECO:0000313" key="4">
    <source>
        <dbReference type="Proteomes" id="UP000244855"/>
    </source>
</evidence>
<accession>A0A2V1DJE9</accession>
<sequence>MVLSLSSHPLALVLALALSKSVCWARAGNSCLATPAFLESMCGETGQVGQARSTRRVSEGGTRAGGAQKAERGGVKGEACVV</sequence>
<gene>
    <name evidence="3" type="ORF">DM02DRAFT_616088</name>
</gene>
<reference evidence="3 4" key="1">
    <citation type="journal article" date="2018" name="Sci. Rep.">
        <title>Comparative genomics provides insights into the lifestyle and reveals functional heterogeneity of dark septate endophytic fungi.</title>
        <authorList>
            <person name="Knapp D.G."/>
            <person name="Nemeth J.B."/>
            <person name="Barry K."/>
            <person name="Hainaut M."/>
            <person name="Henrissat B."/>
            <person name="Johnson J."/>
            <person name="Kuo A."/>
            <person name="Lim J.H.P."/>
            <person name="Lipzen A."/>
            <person name="Nolan M."/>
            <person name="Ohm R.A."/>
            <person name="Tamas L."/>
            <person name="Grigoriev I.V."/>
            <person name="Spatafora J.W."/>
            <person name="Nagy L.G."/>
            <person name="Kovacs G.M."/>
        </authorList>
    </citation>
    <scope>NUCLEOTIDE SEQUENCE [LARGE SCALE GENOMIC DNA]</scope>
    <source>
        <strain evidence="3 4">DSE2036</strain>
    </source>
</reference>
<dbReference type="AlphaFoldDB" id="A0A2V1DJE9"/>
<dbReference type="EMBL" id="KZ805422">
    <property type="protein sequence ID" value="PVH98055.1"/>
    <property type="molecule type" value="Genomic_DNA"/>
</dbReference>
<evidence type="ECO:0000256" key="1">
    <source>
        <dbReference type="SAM" id="MobiDB-lite"/>
    </source>
</evidence>
<name>A0A2V1DJE9_9PLEO</name>
<organism evidence="3 4">
    <name type="scientific">Periconia macrospinosa</name>
    <dbReference type="NCBI Taxonomy" id="97972"/>
    <lineage>
        <taxon>Eukaryota</taxon>
        <taxon>Fungi</taxon>
        <taxon>Dikarya</taxon>
        <taxon>Ascomycota</taxon>
        <taxon>Pezizomycotina</taxon>
        <taxon>Dothideomycetes</taxon>
        <taxon>Pleosporomycetidae</taxon>
        <taxon>Pleosporales</taxon>
        <taxon>Massarineae</taxon>
        <taxon>Periconiaceae</taxon>
        <taxon>Periconia</taxon>
    </lineage>
</organism>
<keyword evidence="4" id="KW-1185">Reference proteome</keyword>
<evidence type="ECO:0008006" key="5">
    <source>
        <dbReference type="Google" id="ProtNLM"/>
    </source>
</evidence>
<keyword evidence="2" id="KW-0732">Signal</keyword>
<proteinExistence type="predicted"/>
<dbReference type="Proteomes" id="UP000244855">
    <property type="component" value="Unassembled WGS sequence"/>
</dbReference>
<evidence type="ECO:0000313" key="3">
    <source>
        <dbReference type="EMBL" id="PVH98055.1"/>
    </source>
</evidence>
<feature type="region of interest" description="Disordered" evidence="1">
    <location>
        <begin position="49"/>
        <end position="70"/>
    </location>
</feature>
<feature type="signal peptide" evidence="2">
    <location>
        <begin position="1"/>
        <end position="25"/>
    </location>
</feature>
<evidence type="ECO:0000256" key="2">
    <source>
        <dbReference type="SAM" id="SignalP"/>
    </source>
</evidence>
<protein>
    <recommendedName>
        <fullName evidence="5">Secreted protein</fullName>
    </recommendedName>
</protein>
<feature type="chain" id="PRO_5015983091" description="Secreted protein" evidence="2">
    <location>
        <begin position="26"/>
        <end position="82"/>
    </location>
</feature>